<evidence type="ECO:0000313" key="2">
    <source>
        <dbReference type="Proteomes" id="UP001140206"/>
    </source>
</evidence>
<dbReference type="PANTHER" id="PTHR33835">
    <property type="entry name" value="YALI0C07656P"/>
    <property type="match status" value="1"/>
</dbReference>
<dbReference type="PANTHER" id="PTHR33835:SF2">
    <property type="entry name" value="LYSINE-TRNA LIGASE"/>
    <property type="match status" value="1"/>
</dbReference>
<sequence>MLTNMAASLQSARFSTNYSPLPSNFNQTSLISATSRLKSSQLEPNYGAKRRWRRNLVVAASAETESGGAERFYLNFTGFPFPLGPFLNRRTIRTEAVKGCIWLFEQEQALGFSSVSTNIRMTVIKLKSGGLWVHAPIAPTKECIQLLKELDAPVEYIILPTFAYEHKIFVGPFSRKFPRAQIWVAPRQWSWPVNLPLEFFGIFRAKPLKDEDDSTPWSDEIKQKILSSPEVGIGPYVEVAFYHKKSRTLLVTDAVIFVPRQPPECISMESLLESAKNGLAVKLLSKGKEVPDEPVVDDKLNRQKGWERMVLQILFLGPSNLLEPTASFAQMSQKLIVSPIVKTLVFSKVPEKVRDWIDRIVRDWKFQRVIPAHFAAPINASRSDFLTAFSFLDELLGERVATQPSLSILFSSLMGRAASYFPPDDMKTLSSLDQFLVSVGAVKKTVSGRKKR</sequence>
<dbReference type="AlphaFoldDB" id="A0AAV8CJH4"/>
<dbReference type="Pfam" id="PF14234">
    <property type="entry name" value="DUF4336"/>
    <property type="match status" value="2"/>
</dbReference>
<dbReference type="EMBL" id="JAMFTS010000005">
    <property type="protein sequence ID" value="KAJ4754617.1"/>
    <property type="molecule type" value="Genomic_DNA"/>
</dbReference>
<dbReference type="GO" id="GO:0016874">
    <property type="term" value="F:ligase activity"/>
    <property type="evidence" value="ECO:0007669"/>
    <property type="project" value="UniProtKB-KW"/>
</dbReference>
<evidence type="ECO:0000313" key="1">
    <source>
        <dbReference type="EMBL" id="KAJ4754617.1"/>
    </source>
</evidence>
<dbReference type="Proteomes" id="UP001140206">
    <property type="component" value="Chromosome 5"/>
</dbReference>
<organism evidence="1 2">
    <name type="scientific">Rhynchospora pubera</name>
    <dbReference type="NCBI Taxonomy" id="906938"/>
    <lineage>
        <taxon>Eukaryota</taxon>
        <taxon>Viridiplantae</taxon>
        <taxon>Streptophyta</taxon>
        <taxon>Embryophyta</taxon>
        <taxon>Tracheophyta</taxon>
        <taxon>Spermatophyta</taxon>
        <taxon>Magnoliopsida</taxon>
        <taxon>Liliopsida</taxon>
        <taxon>Poales</taxon>
        <taxon>Cyperaceae</taxon>
        <taxon>Cyperoideae</taxon>
        <taxon>Rhynchosporeae</taxon>
        <taxon>Rhynchospora</taxon>
    </lineage>
</organism>
<proteinExistence type="predicted"/>
<comment type="caution">
    <text evidence="1">The sequence shown here is derived from an EMBL/GenBank/DDBJ whole genome shotgun (WGS) entry which is preliminary data.</text>
</comment>
<keyword evidence="2" id="KW-1185">Reference proteome</keyword>
<gene>
    <name evidence="1" type="ORF">LUZ62_089022</name>
</gene>
<accession>A0AAV8CJH4</accession>
<name>A0AAV8CJH4_9POAL</name>
<dbReference type="InterPro" id="IPR025638">
    <property type="entry name" value="DUF4336"/>
</dbReference>
<protein>
    <submittedName>
        <fullName evidence="1">Lysine-tRNA ligase</fullName>
    </submittedName>
</protein>
<reference evidence="1" key="1">
    <citation type="submission" date="2022-08" db="EMBL/GenBank/DDBJ databases">
        <authorList>
            <person name="Marques A."/>
        </authorList>
    </citation>
    <scope>NUCLEOTIDE SEQUENCE</scope>
    <source>
        <strain evidence="1">RhyPub2mFocal</strain>
        <tissue evidence="1">Leaves</tissue>
    </source>
</reference>
<keyword evidence="1" id="KW-0436">Ligase</keyword>